<sequence length="93" mass="10433">MHDEPWTGSHFGLTKTLAKLRERYFVKNAEKEVEKYIASCRVSLERKKMLKNTLGRGGARRALVEPLRLSGGRHLLAAPQAFGTSTNSTVYVT</sequence>
<name>A0A4C1VTZ0_EUMVA</name>
<dbReference type="InterPro" id="IPR041588">
    <property type="entry name" value="Integrase_H2C2"/>
</dbReference>
<accession>A0A4C1VTZ0</accession>
<keyword evidence="3" id="KW-1185">Reference proteome</keyword>
<feature type="domain" description="Integrase zinc-binding" evidence="1">
    <location>
        <begin position="1"/>
        <end position="43"/>
    </location>
</feature>
<dbReference type="AlphaFoldDB" id="A0A4C1VTZ0"/>
<evidence type="ECO:0000313" key="2">
    <source>
        <dbReference type="EMBL" id="GBP41787.1"/>
    </source>
</evidence>
<dbReference type="OrthoDB" id="7459009at2759"/>
<gene>
    <name evidence="2" type="primary">POL</name>
    <name evidence="2" type="ORF">EVAR_26909_1</name>
</gene>
<comment type="caution">
    <text evidence="2">The sequence shown here is derived from an EMBL/GenBank/DDBJ whole genome shotgun (WGS) entry which is preliminary data.</text>
</comment>
<reference evidence="2 3" key="1">
    <citation type="journal article" date="2019" name="Commun. Biol.">
        <title>The bagworm genome reveals a unique fibroin gene that provides high tensile strength.</title>
        <authorList>
            <person name="Kono N."/>
            <person name="Nakamura H."/>
            <person name="Ohtoshi R."/>
            <person name="Tomita M."/>
            <person name="Numata K."/>
            <person name="Arakawa K."/>
        </authorList>
    </citation>
    <scope>NUCLEOTIDE SEQUENCE [LARGE SCALE GENOMIC DNA]</scope>
</reference>
<dbReference type="Pfam" id="PF17921">
    <property type="entry name" value="Integrase_H2C2"/>
    <property type="match status" value="1"/>
</dbReference>
<evidence type="ECO:0000313" key="3">
    <source>
        <dbReference type="Proteomes" id="UP000299102"/>
    </source>
</evidence>
<evidence type="ECO:0000259" key="1">
    <source>
        <dbReference type="Pfam" id="PF17921"/>
    </source>
</evidence>
<dbReference type="Gene3D" id="1.10.340.70">
    <property type="match status" value="1"/>
</dbReference>
<organism evidence="2 3">
    <name type="scientific">Eumeta variegata</name>
    <name type="common">Bagworm moth</name>
    <name type="synonym">Eumeta japonica</name>
    <dbReference type="NCBI Taxonomy" id="151549"/>
    <lineage>
        <taxon>Eukaryota</taxon>
        <taxon>Metazoa</taxon>
        <taxon>Ecdysozoa</taxon>
        <taxon>Arthropoda</taxon>
        <taxon>Hexapoda</taxon>
        <taxon>Insecta</taxon>
        <taxon>Pterygota</taxon>
        <taxon>Neoptera</taxon>
        <taxon>Endopterygota</taxon>
        <taxon>Lepidoptera</taxon>
        <taxon>Glossata</taxon>
        <taxon>Ditrysia</taxon>
        <taxon>Tineoidea</taxon>
        <taxon>Psychidae</taxon>
        <taxon>Oiketicinae</taxon>
        <taxon>Eumeta</taxon>
    </lineage>
</organism>
<proteinExistence type="predicted"/>
<dbReference type="Proteomes" id="UP000299102">
    <property type="component" value="Unassembled WGS sequence"/>
</dbReference>
<protein>
    <submittedName>
        <fullName evidence="2">Retrovirus-related Pol polyprotein from transposon 412</fullName>
    </submittedName>
</protein>
<dbReference type="EMBL" id="BGZK01000406">
    <property type="protein sequence ID" value="GBP41787.1"/>
    <property type="molecule type" value="Genomic_DNA"/>
</dbReference>